<dbReference type="GO" id="GO:0007156">
    <property type="term" value="P:homophilic cell adhesion via plasma membrane adhesion molecules"/>
    <property type="evidence" value="ECO:0007669"/>
    <property type="project" value="InterPro"/>
</dbReference>
<feature type="transmembrane region" description="Helical" evidence="7">
    <location>
        <begin position="1559"/>
        <end position="1581"/>
    </location>
</feature>
<dbReference type="CDD" id="cd00173">
    <property type="entry name" value="SH2"/>
    <property type="match status" value="1"/>
</dbReference>
<evidence type="ECO:0000256" key="3">
    <source>
        <dbReference type="ARBA" id="ARBA00022837"/>
    </source>
</evidence>
<dbReference type="SMART" id="SM00252">
    <property type="entry name" value="SH2"/>
    <property type="match status" value="1"/>
</dbReference>
<dbReference type="CDD" id="cd00054">
    <property type="entry name" value="EGF_CA"/>
    <property type="match status" value="1"/>
</dbReference>
<reference evidence="12 13" key="1">
    <citation type="journal article" date="2008" name="Nature">
        <title>The genome of the choanoflagellate Monosiga brevicollis and the origin of metazoans.</title>
        <authorList>
            <consortium name="JGI Sequencing"/>
            <person name="King N."/>
            <person name="Westbrook M.J."/>
            <person name="Young S.L."/>
            <person name="Kuo A."/>
            <person name="Abedin M."/>
            <person name="Chapman J."/>
            <person name="Fairclough S."/>
            <person name="Hellsten U."/>
            <person name="Isogai Y."/>
            <person name="Letunic I."/>
            <person name="Marr M."/>
            <person name="Pincus D."/>
            <person name="Putnam N."/>
            <person name="Rokas A."/>
            <person name="Wright K.J."/>
            <person name="Zuzow R."/>
            <person name="Dirks W."/>
            <person name="Good M."/>
            <person name="Goodstein D."/>
            <person name="Lemons D."/>
            <person name="Li W."/>
            <person name="Lyons J.B."/>
            <person name="Morris A."/>
            <person name="Nichols S."/>
            <person name="Richter D.J."/>
            <person name="Salamov A."/>
            <person name="Bork P."/>
            <person name="Lim W.A."/>
            <person name="Manning G."/>
            <person name="Miller W.T."/>
            <person name="McGinnis W."/>
            <person name="Shapiro H."/>
            <person name="Tjian R."/>
            <person name="Grigoriev I.V."/>
            <person name="Rokhsar D."/>
        </authorList>
    </citation>
    <scope>NUCLEOTIDE SEQUENCE [LARGE SCALE GENOMIC DNA]</scope>
    <source>
        <strain evidence="13">MX1 / ATCC 50154</strain>
    </source>
</reference>
<dbReference type="SMART" id="SM00112">
    <property type="entry name" value="CA"/>
    <property type="match status" value="5"/>
</dbReference>
<dbReference type="GO" id="GO:0005509">
    <property type="term" value="F:calcium ion binding"/>
    <property type="evidence" value="ECO:0007669"/>
    <property type="project" value="InterPro"/>
</dbReference>
<keyword evidence="13" id="KW-1185">Reference proteome</keyword>
<feature type="domain" description="Cadherin" evidence="10">
    <location>
        <begin position="989"/>
        <end position="1091"/>
    </location>
</feature>
<feature type="domain" description="Cadherin" evidence="10">
    <location>
        <begin position="1091"/>
        <end position="1211"/>
    </location>
</feature>
<dbReference type="GO" id="GO:0008013">
    <property type="term" value="F:beta-catenin binding"/>
    <property type="evidence" value="ECO:0000318"/>
    <property type="project" value="GO_Central"/>
</dbReference>
<dbReference type="RefSeq" id="XP_001749150.1">
    <property type="nucleotide sequence ID" value="XM_001749098.1"/>
</dbReference>
<feature type="domain" description="VWFD" evidence="11">
    <location>
        <begin position="140"/>
        <end position="326"/>
    </location>
</feature>
<dbReference type="InterPro" id="IPR013783">
    <property type="entry name" value="Ig-like_fold"/>
</dbReference>
<evidence type="ECO:0000259" key="11">
    <source>
        <dbReference type="PROSITE" id="PS51233"/>
    </source>
</evidence>
<evidence type="ECO:0000256" key="5">
    <source>
        <dbReference type="ARBA" id="ARBA00023157"/>
    </source>
</evidence>
<feature type="domain" description="Cadherin" evidence="10">
    <location>
        <begin position="933"/>
        <end position="994"/>
    </location>
</feature>
<dbReference type="InterPro" id="IPR036860">
    <property type="entry name" value="SH2_dom_sf"/>
</dbReference>
<dbReference type="STRING" id="81824.A9V8Y4"/>
<feature type="domain" description="Cadherin" evidence="10">
    <location>
        <begin position="691"/>
        <end position="798"/>
    </location>
</feature>
<dbReference type="Gene3D" id="2.10.25.10">
    <property type="entry name" value="Laminin"/>
    <property type="match status" value="1"/>
</dbReference>
<dbReference type="KEGG" id="mbr:MONBRDRAFT_11339"/>
<feature type="domain" description="SH2" evidence="9">
    <location>
        <begin position="1627"/>
        <end position="1727"/>
    </location>
</feature>
<dbReference type="InterPro" id="IPR000742">
    <property type="entry name" value="EGF"/>
</dbReference>
<dbReference type="Proteomes" id="UP000001357">
    <property type="component" value="Unassembled WGS sequence"/>
</dbReference>
<dbReference type="Gene3D" id="3.30.505.10">
    <property type="entry name" value="SH2 domain"/>
    <property type="match status" value="1"/>
</dbReference>
<evidence type="ECO:0000256" key="7">
    <source>
        <dbReference type="SAM" id="Phobius"/>
    </source>
</evidence>
<dbReference type="SUPFAM" id="SSF81296">
    <property type="entry name" value="E set domains"/>
    <property type="match status" value="1"/>
</dbReference>
<dbReference type="CDD" id="cd00603">
    <property type="entry name" value="IPT_PCSR"/>
    <property type="match status" value="1"/>
</dbReference>
<dbReference type="Pfam" id="PF07974">
    <property type="entry name" value="EGF_2"/>
    <property type="match status" value="1"/>
</dbReference>
<dbReference type="Gene3D" id="2.60.40.10">
    <property type="entry name" value="Immunoglobulins"/>
    <property type="match status" value="2"/>
</dbReference>
<dbReference type="GO" id="GO:0098742">
    <property type="term" value="P:cell-cell adhesion via plasma-membrane adhesion molecules"/>
    <property type="evidence" value="ECO:0000318"/>
    <property type="project" value="GO_Central"/>
</dbReference>
<dbReference type="Pfam" id="PF26129">
    <property type="entry name" value="Vwde"/>
    <property type="match status" value="1"/>
</dbReference>
<dbReference type="eggNOG" id="KOG1217">
    <property type="taxonomic scope" value="Eukaryota"/>
</dbReference>
<evidence type="ECO:0000313" key="13">
    <source>
        <dbReference type="Proteomes" id="UP000001357"/>
    </source>
</evidence>
<evidence type="ECO:0000256" key="4">
    <source>
        <dbReference type="ARBA" id="ARBA00023136"/>
    </source>
</evidence>
<gene>
    <name evidence="12" type="primary">MBCDH12</name>
    <name evidence="12" type="ORF">MONBRDRAFT_11339</name>
</gene>
<dbReference type="OMA" id="TWYDSVC"/>
<keyword evidence="7" id="KW-0812">Transmembrane</keyword>
<dbReference type="PROSITE" id="PS50001">
    <property type="entry name" value="SH2"/>
    <property type="match status" value="1"/>
</dbReference>
<dbReference type="GeneID" id="5894485"/>
<accession>A9V8Y4</accession>
<dbReference type="CDD" id="cd11304">
    <property type="entry name" value="Cadherin_repeat"/>
    <property type="match status" value="5"/>
</dbReference>
<dbReference type="InterPro" id="IPR014756">
    <property type="entry name" value="Ig_E-set"/>
</dbReference>
<dbReference type="PANTHER" id="PTHR24027">
    <property type="entry name" value="CADHERIN-23"/>
    <property type="match status" value="1"/>
</dbReference>
<keyword evidence="6" id="KW-0727">SH2 domain</keyword>
<dbReference type="SUPFAM" id="SSF55550">
    <property type="entry name" value="SH2 domain"/>
    <property type="match status" value="1"/>
</dbReference>
<feature type="signal peptide" evidence="8">
    <location>
        <begin position="1"/>
        <end position="20"/>
    </location>
</feature>
<dbReference type="Pfam" id="PF00028">
    <property type="entry name" value="Cadherin"/>
    <property type="match status" value="1"/>
</dbReference>
<feature type="domain" description="Cadherin" evidence="10">
    <location>
        <begin position="799"/>
        <end position="900"/>
    </location>
</feature>
<comment type="subcellular location">
    <subcellularLocation>
        <location evidence="1">Membrane</location>
    </subcellularLocation>
</comment>
<evidence type="ECO:0000256" key="2">
    <source>
        <dbReference type="ARBA" id="ARBA00022737"/>
    </source>
</evidence>
<dbReference type="InterPro" id="IPR058727">
    <property type="entry name" value="Helical_Vwde"/>
</dbReference>
<dbReference type="InterPro" id="IPR002126">
    <property type="entry name" value="Cadherin-like_dom"/>
</dbReference>
<organism evidence="12 13">
    <name type="scientific">Monosiga brevicollis</name>
    <name type="common">Choanoflagellate</name>
    <dbReference type="NCBI Taxonomy" id="81824"/>
    <lineage>
        <taxon>Eukaryota</taxon>
        <taxon>Choanoflagellata</taxon>
        <taxon>Craspedida</taxon>
        <taxon>Salpingoecidae</taxon>
        <taxon>Monosiga</taxon>
    </lineage>
</organism>
<feature type="domain" description="Cadherin" evidence="10">
    <location>
        <begin position="1210"/>
        <end position="1319"/>
    </location>
</feature>
<evidence type="ECO:0000313" key="12">
    <source>
        <dbReference type="EMBL" id="EDQ85956.1"/>
    </source>
</evidence>
<dbReference type="InterPro" id="IPR001846">
    <property type="entry name" value="VWF_type-D"/>
</dbReference>
<dbReference type="InterPro" id="IPR039808">
    <property type="entry name" value="Cadherin"/>
</dbReference>
<dbReference type="InParanoid" id="A9V8Y4"/>
<keyword evidence="4 7" id="KW-0472">Membrane</keyword>
<dbReference type="PANTHER" id="PTHR24027:SF438">
    <property type="entry name" value="CADHERIN 23"/>
    <property type="match status" value="1"/>
</dbReference>
<dbReference type="GO" id="GO:0045296">
    <property type="term" value="F:cadherin binding"/>
    <property type="evidence" value="ECO:0000318"/>
    <property type="project" value="GO_Central"/>
</dbReference>
<name>A9V8Y4_MONBE</name>
<evidence type="ECO:0000259" key="9">
    <source>
        <dbReference type="PROSITE" id="PS50001"/>
    </source>
</evidence>
<dbReference type="PRINTS" id="PR00205">
    <property type="entry name" value="CADHERIN"/>
</dbReference>
<dbReference type="eggNOG" id="KOG4289">
    <property type="taxonomic scope" value="Eukaryota"/>
</dbReference>
<dbReference type="Pfam" id="PF00017">
    <property type="entry name" value="SH2"/>
    <property type="match status" value="1"/>
</dbReference>
<feature type="chain" id="PRO_5002742840" evidence="8">
    <location>
        <begin position="21"/>
        <end position="1794"/>
    </location>
</feature>
<dbReference type="EMBL" id="CH991569">
    <property type="protein sequence ID" value="EDQ85956.1"/>
    <property type="molecule type" value="Genomic_DNA"/>
</dbReference>
<evidence type="ECO:0000259" key="10">
    <source>
        <dbReference type="PROSITE" id="PS50268"/>
    </source>
</evidence>
<dbReference type="Pfam" id="PF00094">
    <property type="entry name" value="VWD"/>
    <property type="match status" value="1"/>
</dbReference>
<dbReference type="GO" id="GO:0016477">
    <property type="term" value="P:cell migration"/>
    <property type="evidence" value="ECO:0000318"/>
    <property type="project" value="GO_Central"/>
</dbReference>
<dbReference type="Pfam" id="PF01833">
    <property type="entry name" value="TIG"/>
    <property type="match status" value="1"/>
</dbReference>
<dbReference type="InterPro" id="IPR015919">
    <property type="entry name" value="Cadherin-like_sf"/>
</dbReference>
<evidence type="ECO:0000256" key="8">
    <source>
        <dbReference type="SAM" id="SignalP"/>
    </source>
</evidence>
<keyword evidence="3" id="KW-0106">Calcium</keyword>
<dbReference type="InterPro" id="IPR000980">
    <property type="entry name" value="SH2"/>
</dbReference>
<dbReference type="PROSITE" id="PS51233">
    <property type="entry name" value="VWFD"/>
    <property type="match status" value="1"/>
</dbReference>
<dbReference type="GO" id="GO:0016342">
    <property type="term" value="C:catenin complex"/>
    <property type="evidence" value="ECO:0000318"/>
    <property type="project" value="GO_Central"/>
</dbReference>
<keyword evidence="5" id="KW-1015">Disulfide bond</keyword>
<dbReference type="SMART" id="SM00216">
    <property type="entry name" value="VWD"/>
    <property type="match status" value="1"/>
</dbReference>
<evidence type="ECO:0000256" key="6">
    <source>
        <dbReference type="PROSITE-ProRule" id="PRU00191"/>
    </source>
</evidence>
<dbReference type="InterPro" id="IPR002909">
    <property type="entry name" value="IPT_dom"/>
</dbReference>
<sequence length="1794" mass="194254">MAVRSVLVALVALMAAVAMAEVPRIRVSQTQFSMDEGMAVQITFSLTQPFVCPPDEECTVTVALTNAHPDSLYLETCHVKWQQHEWHQDRVIQVRATEDFVDDAEETFLLITEPAVSNSKFYTQFNPADIQFTTKQRPTAACSATGDPHYRTFDGRYYHIRPNGKVVFYKSKAENRVFEVQTDMYRFNGRPAVQCGLAAREGNDVVVISWCATGHNIEYRLSCGSTECDQGKWPRVGVTSSSNPTYTIDFKSGAQVKFDVHYWSAIGRRYMNLYVKAPGVDKGLTAGVCGNNDNNNNNDVAVGHDQWIENLATLSSEQRTLETDLFNWYPDRNNLETSPYYADAEACPVPADPFIRPILNQPDVEDITDLLKDKRVTNDDNLLEGLDFNLDDFVLVNPNLNRAEALLRCETIRSSLVAQACVDKFPNLDLQPFIENCAEDLVATGGDNEFIEVAVADLQDECADLGNRNMSTWELDNNGERVPSKDLQNVMCPTSTEQPCSGNGQCVETKCHCNAGFLGADCSVNPSLPPVVESADRPLCDGRGLLGCDIEVAIIGSNFYSNGSNVRCMFGDQVTSGTVLGSVEVRCRLPTNQHRSAPARSVPLRVSTDGGQTYSALNPAVTYTWYDSVCEICNATSCSPNPASCFIDGQCYVAEHARPDNVCQRCKPALAQTAWSYDHSANTASCGPVFAAGSYTGLIVASAVADTLLVTVDATNPLLQSDPSHVITYSIQEGDDAEYFKIDPTSGEVRLTQDIVVSESFALSFRGYMIVVATDEQGQTAYVPVHVRLLAANEQPLFARDTLNFTFPESTQPGYTIGQITATDTDAFSNLEYAFIVQEAGFAGAVTVNRTTGQVTLNQALNYEEKSHYRFELQARDDGGASDFVEVRFFVTDVNEAPTDILINSTQVPENGVDVLVGVLSAVDEDFVDSHTFTVLAGDFAVADGKLYTTKAFDYENPAERQTSVTLRATDKGGLTFDKTLTITITNVNEPPTDITLDQTTFAETQMRPGEDLAIITVTDPDVNDVIACALVDDDEGRFAVLGQVLKLVKAFNYEAAAAHALTIACFDEAGAQVDRSFVITVTDEQEAPQNIVLNQVVVAEDAPVGTKVGVITAEDQDADAGAMTFAMADPEAPFELKNTQCGLAAGRMVCSVDVFTTGPLDADLDGGVMSILVRATDNNDMAAMKELQLKVENVNEPPSGLNWVGQTPTVREDAADGAVVGRLVVADEDAVNAENSPRYTFELLNTDGVFGFRTTSNADARRRSSSNANRVEAYAAEVVLLDHSLLNAETMQGYMLSVRVTDEGGLSAALDAPITIEDEPLRVVFKATNLAVAAVAENEPAQTVVGQLAVAGLNAGQSATSFALASSSHHADAFVVRGQTLRTLRPIDAEYEFTLAKILVAFTLNTGETKQSYVEVAVTDVAEPAAFYKTPHLHSGSPDTDVRINQTSPANDLMSFFALDPEGDAFTLSVSSNNDALTDILSIDQQPGSQQHVLSLLSAPTQASLRPGNYKVTITAKSSDGLESSHQLTLRVAGSADPDAARDASTGTGSNSQASTGMIGVIVGCVAGLLLVVLVVLVVLRRRQRRVTMDAKSTFQHNEAFDNPTFVDAQQTVAFVPGVSNPLYEWYAPDLTRQDAAGELTDRPDGAFVVRDSKATPGWHILGVKAGNQVLHEKIRRDEEGLYELVPSNNEPQPAFYSLPDLIHYYGSQREEVPFTLDFSGFSNPMYAVVATSAGESSSNGHYAAAGPWMRDMNAPMVPLKESQMHAVQQLAGGEDIYTNAQEANEALSSTLA</sequence>
<evidence type="ECO:0000256" key="1">
    <source>
        <dbReference type="ARBA" id="ARBA00004370"/>
    </source>
</evidence>
<keyword evidence="7" id="KW-1133">Transmembrane helix</keyword>
<dbReference type="Gene3D" id="2.60.40.60">
    <property type="entry name" value="Cadherins"/>
    <property type="match status" value="6"/>
</dbReference>
<dbReference type="PROSITE" id="PS01186">
    <property type="entry name" value="EGF_2"/>
    <property type="match status" value="1"/>
</dbReference>
<keyword evidence="2" id="KW-0677">Repeat</keyword>
<proteinExistence type="predicted"/>
<dbReference type="InterPro" id="IPR013111">
    <property type="entry name" value="EGF_extracell"/>
</dbReference>
<dbReference type="SUPFAM" id="SSF49313">
    <property type="entry name" value="Cadherin-like"/>
    <property type="match status" value="5"/>
</dbReference>
<dbReference type="PROSITE" id="PS50268">
    <property type="entry name" value="CADHERIN_2"/>
    <property type="match status" value="6"/>
</dbReference>
<protein>
    <submittedName>
        <fullName evidence="12">Uncharacterized protein</fullName>
    </submittedName>
</protein>
<keyword evidence="8" id="KW-0732">Signal</keyword>